<keyword evidence="8" id="KW-0539">Nucleus</keyword>
<feature type="compositionally biased region" description="Basic and acidic residues" evidence="9">
    <location>
        <begin position="250"/>
        <end position="279"/>
    </location>
</feature>
<keyword evidence="10" id="KW-0472">Membrane</keyword>
<dbReference type="InterPro" id="IPR001650">
    <property type="entry name" value="Helicase_C-like"/>
</dbReference>
<feature type="region of interest" description="Disordered" evidence="9">
    <location>
        <begin position="243"/>
        <end position="279"/>
    </location>
</feature>
<evidence type="ECO:0000256" key="4">
    <source>
        <dbReference type="ARBA" id="ARBA00022801"/>
    </source>
</evidence>
<keyword evidence="10" id="KW-1133">Transmembrane helix</keyword>
<feature type="region of interest" description="Disordered" evidence="9">
    <location>
        <begin position="1184"/>
        <end position="1243"/>
    </location>
</feature>
<keyword evidence="3" id="KW-0547">Nucleotide-binding</keyword>
<evidence type="ECO:0000256" key="10">
    <source>
        <dbReference type="SAM" id="Phobius"/>
    </source>
</evidence>
<feature type="domain" description="Helicase C-terminal" evidence="12">
    <location>
        <begin position="819"/>
        <end position="1010"/>
    </location>
</feature>
<feature type="domain" description="Helicase ATP-binding" evidence="11">
    <location>
        <begin position="439"/>
        <end position="629"/>
    </location>
</feature>
<dbReference type="InterPro" id="IPR000330">
    <property type="entry name" value="SNF2_N"/>
</dbReference>
<dbReference type="SUPFAM" id="SSF52540">
    <property type="entry name" value="P-loop containing nucleoside triphosphate hydrolases"/>
    <property type="match status" value="2"/>
</dbReference>
<dbReference type="InterPro" id="IPR049730">
    <property type="entry name" value="SNF2/RAD54-like_C"/>
</dbReference>
<dbReference type="PROSITE" id="PS51192">
    <property type="entry name" value="HELICASE_ATP_BIND_1"/>
    <property type="match status" value="1"/>
</dbReference>
<dbReference type="SMART" id="SM00490">
    <property type="entry name" value="HELICc"/>
    <property type="match status" value="1"/>
</dbReference>
<dbReference type="PROSITE" id="PS51194">
    <property type="entry name" value="HELICASE_CTER"/>
    <property type="match status" value="1"/>
</dbReference>
<dbReference type="Gene3D" id="3.40.50.300">
    <property type="entry name" value="P-loop containing nucleotide triphosphate hydrolases"/>
    <property type="match status" value="1"/>
</dbReference>
<keyword evidence="6" id="KW-0067">ATP-binding</keyword>
<feature type="compositionally biased region" description="Basic residues" evidence="9">
    <location>
        <begin position="198"/>
        <end position="211"/>
    </location>
</feature>
<evidence type="ECO:0000256" key="9">
    <source>
        <dbReference type="SAM" id="MobiDB-lite"/>
    </source>
</evidence>
<dbReference type="Proteomes" id="UP000828236">
    <property type="component" value="Unassembled WGS sequence"/>
</dbReference>
<feature type="region of interest" description="Disordered" evidence="9">
    <location>
        <begin position="1329"/>
        <end position="1350"/>
    </location>
</feature>
<dbReference type="GO" id="GO:0004386">
    <property type="term" value="F:helicase activity"/>
    <property type="evidence" value="ECO:0007669"/>
    <property type="project" value="UniProtKB-KW"/>
</dbReference>
<dbReference type="SMART" id="SM00487">
    <property type="entry name" value="DEXDc"/>
    <property type="match status" value="1"/>
</dbReference>
<dbReference type="EMBL" id="SDOV01000001">
    <property type="protein sequence ID" value="KAH7646629.1"/>
    <property type="molecule type" value="Genomic_DNA"/>
</dbReference>
<dbReference type="Pfam" id="PF00271">
    <property type="entry name" value="Helicase_C"/>
    <property type="match status" value="1"/>
</dbReference>
<organism evidence="13">
    <name type="scientific">Dermatophagoides farinae</name>
    <name type="common">American house dust mite</name>
    <dbReference type="NCBI Taxonomy" id="6954"/>
    <lineage>
        <taxon>Eukaryota</taxon>
        <taxon>Metazoa</taxon>
        <taxon>Ecdysozoa</taxon>
        <taxon>Arthropoda</taxon>
        <taxon>Chelicerata</taxon>
        <taxon>Arachnida</taxon>
        <taxon>Acari</taxon>
        <taxon>Acariformes</taxon>
        <taxon>Sarcoptiformes</taxon>
        <taxon>Astigmata</taxon>
        <taxon>Psoroptidia</taxon>
        <taxon>Analgoidea</taxon>
        <taxon>Pyroglyphidae</taxon>
        <taxon>Dermatophagoidinae</taxon>
        <taxon>Dermatophagoides</taxon>
    </lineage>
</organism>
<feature type="compositionally biased region" description="Basic and acidic residues" evidence="9">
    <location>
        <begin position="1219"/>
        <end position="1228"/>
    </location>
</feature>
<dbReference type="InterPro" id="IPR044574">
    <property type="entry name" value="ARIP4-like"/>
</dbReference>
<comment type="subcellular location">
    <subcellularLocation>
        <location evidence="1">Nucleus</location>
    </subcellularLocation>
</comment>
<dbReference type="CDD" id="cd18793">
    <property type="entry name" value="SF2_C_SNF"/>
    <property type="match status" value="1"/>
</dbReference>
<keyword evidence="4" id="KW-0378">Hydrolase</keyword>
<dbReference type="GO" id="GO:0003677">
    <property type="term" value="F:DNA binding"/>
    <property type="evidence" value="ECO:0007669"/>
    <property type="project" value="UniProtKB-KW"/>
</dbReference>
<dbReference type="PANTHER" id="PTHR45797">
    <property type="entry name" value="RAD54-LIKE"/>
    <property type="match status" value="1"/>
</dbReference>
<evidence type="ECO:0000256" key="5">
    <source>
        <dbReference type="ARBA" id="ARBA00022806"/>
    </source>
</evidence>
<reference evidence="13" key="1">
    <citation type="submission" date="2020-06" db="EMBL/GenBank/DDBJ databases">
        <authorList>
            <person name="Ji K."/>
            <person name="Li J."/>
        </authorList>
    </citation>
    <scope>NUCLEOTIDE SEQUENCE</scope>
    <source>
        <strain evidence="13">JKM2019</strain>
        <tissue evidence="13">Whole body</tissue>
    </source>
</reference>
<comment type="similarity">
    <text evidence="2">Belongs to the SNF2/RAD54 helicase family.</text>
</comment>
<dbReference type="InterPro" id="IPR027417">
    <property type="entry name" value="P-loop_NTPase"/>
</dbReference>
<evidence type="ECO:0000256" key="7">
    <source>
        <dbReference type="ARBA" id="ARBA00023125"/>
    </source>
</evidence>
<proteinExistence type="inferred from homology"/>
<reference evidence="13" key="2">
    <citation type="journal article" date="2021" name="World Allergy Organ. J.">
        <title>Chromosome-level assembly of Dermatophagoides farinae genome and transcriptome reveals two novel allergens Der f 37 and Der f 39.</title>
        <authorList>
            <person name="Chen J."/>
            <person name="Cai Z."/>
            <person name="Fan D."/>
            <person name="Hu J."/>
            <person name="Hou Y."/>
            <person name="He Y."/>
            <person name="Zhang Z."/>
            <person name="Zhao Z."/>
            <person name="Gao P."/>
            <person name="Hu W."/>
            <person name="Sun J."/>
            <person name="Li J."/>
            <person name="Ji K."/>
        </authorList>
    </citation>
    <scope>NUCLEOTIDE SEQUENCE</scope>
    <source>
        <strain evidence="13">JKM2019</strain>
    </source>
</reference>
<protein>
    <submittedName>
        <fullName evidence="13">Transcriptional regulator atrx-like protein</fullName>
    </submittedName>
</protein>
<feature type="transmembrane region" description="Helical" evidence="10">
    <location>
        <begin position="1059"/>
        <end position="1082"/>
    </location>
</feature>
<dbReference type="CDD" id="cd18007">
    <property type="entry name" value="DEXHc_ATRX-like"/>
    <property type="match status" value="1"/>
</dbReference>
<dbReference type="GO" id="GO:0005634">
    <property type="term" value="C:nucleus"/>
    <property type="evidence" value="ECO:0007669"/>
    <property type="project" value="UniProtKB-SubCell"/>
</dbReference>
<feature type="region of interest" description="Disordered" evidence="9">
    <location>
        <begin position="189"/>
        <end position="220"/>
    </location>
</feature>
<dbReference type="GO" id="GO:0016887">
    <property type="term" value="F:ATP hydrolysis activity"/>
    <property type="evidence" value="ECO:0007669"/>
    <property type="project" value="InterPro"/>
</dbReference>
<keyword evidence="7" id="KW-0238">DNA-binding</keyword>
<keyword evidence="5" id="KW-0347">Helicase</keyword>
<dbReference type="Pfam" id="PF00176">
    <property type="entry name" value="SNF2-rel_dom"/>
    <property type="match status" value="1"/>
</dbReference>
<dbReference type="GO" id="GO:0005524">
    <property type="term" value="F:ATP binding"/>
    <property type="evidence" value="ECO:0007669"/>
    <property type="project" value="UniProtKB-KW"/>
</dbReference>
<evidence type="ECO:0000256" key="2">
    <source>
        <dbReference type="ARBA" id="ARBA00007025"/>
    </source>
</evidence>
<evidence type="ECO:0000259" key="11">
    <source>
        <dbReference type="PROSITE" id="PS51192"/>
    </source>
</evidence>
<dbReference type="Gene3D" id="3.40.50.10810">
    <property type="entry name" value="Tandem AAA-ATPase domain"/>
    <property type="match status" value="1"/>
</dbReference>
<sequence length="1370" mass="159732">MVMMMNPNTSQNTIIANNPLNRTNIGLPSTGVNMNLMKELITKSIDDIKKNDVNYTGTRSWTRQKFDQILLNLQTSLLSQIETNHSRLLITTNTGTAVAAPTTVDNTMAHFSPIIISSSSSSSSPTTTTTTKAKNNETVIIDIPEEKSTIKMEDGGDNLGMTKKPMAIVNNVQQQSSSKQKHFHNVFSFTEKLDAKPTKKKQQGRPKRQKQPTKTTTELTNVDSQFADIDSDDEIELVMEISHSSHHHQEKPSKILKLDNSSAEKETNDDGEINMDKDGDKSVHLEVLEKMNEEFRQEEDYKPVVAMDCQNLKRNFFKTNLQNIDINNNDDDHPMDSSIVYTRRCLRAIRGFHDLNPRTQKTIREDIDRCERLKMKKKSLKEFLAKMSITSDRLILDIDKQNEKILIEVDEGFVQILKSHQRDGIQFMFDCTIESVDRLKNHCHQTGCILAHSMGLGKTLQAVAYLHTIMTNQHTARFIRKALIIVPYNVHKNWQDEIQKWLDECRRYFNIVRYDLSRSKSISERLATIKDWHQTGGILVMTIGTYTRLVLGRSFHEEESPEGMAIVKDCLLTPDVFIMDEGHLLKNSSSQINRATSLIVTSRRIILTGTPMQNNLEEYFVMVDFVKPNLLGTIHEFRNRFINPITNGQHIDSTDFDVNFMKKRVHVLFKMLQPSIHRCDYQVLVPDLPPKQEYIVYLQLTDIQAKLYQYYLDNITKKSQQNLFKDFWVLLLLNNHPALLIDMYEKQYDVRMDNDYTIAQNDDYNNNNRSPTINDLSMTKRKTFSRNKNNNNKQQQWWTAIIDERYNIRCMELSSKFIIMFEIIGECQKLNDKLVIFSQSLINLDMIELMLSKCSNCDWSRDVDYFRIDGKVTMETRHRIIQTFNDESNKKARLLLLSTRSGGIGINLVGANRCIIFDCSWNPALDTQAIFRIFRYGQRKPCFVYRLAGFGTMENRIYQRQVAKLSTSKRVVDEKQIRRYFTLRQLEELYTFMRKPLYPQTLPVPRDDLLASLIRKYPGHILLYYEHDSLLQNRPEEELNETEKQQAWIDWEHNRNDPYMTIGVTITIVMIIIIILFAWFYCYWQFCRSCLIPVNGNIEQTSRPFFRNDRYHQMMMNRLKLFRTKRIPTTLMWMDQQQQQQQNQQQQQQPTMPTTTTTATETNVDNSDSLFIINNDDYDDQQQQIGHRLTSSSPPPPPPRNQRKKRPMNFYSEFPSTELSEKSLRITSEKQQQQQRPSLSSNSFKSNIMDFIKSRLYTPKAIDPMTTKIESLKIEKSINKQKQQQQKVMVKERKQKQKFSPLTSLSSAKRINSSSLDYTPPATIDLLLSGQQQLPPPPQQQQQQQSFFGSRISDSLNLLRNIQKQSPKNR</sequence>
<feature type="compositionally biased region" description="Low complexity" evidence="9">
    <location>
        <begin position="1136"/>
        <end position="1162"/>
    </location>
</feature>
<dbReference type="InterPro" id="IPR014001">
    <property type="entry name" value="Helicase_ATP-bd"/>
</dbReference>
<evidence type="ECO:0000313" key="13">
    <source>
        <dbReference type="EMBL" id="KAH7646629.1"/>
    </source>
</evidence>
<evidence type="ECO:0000259" key="12">
    <source>
        <dbReference type="PROSITE" id="PS51194"/>
    </source>
</evidence>
<evidence type="ECO:0000256" key="8">
    <source>
        <dbReference type="ARBA" id="ARBA00023242"/>
    </source>
</evidence>
<dbReference type="InterPro" id="IPR038718">
    <property type="entry name" value="SNF2-like_sf"/>
</dbReference>
<feature type="region of interest" description="Disordered" evidence="9">
    <location>
        <begin position="1134"/>
        <end position="1164"/>
    </location>
</feature>
<feature type="compositionally biased region" description="Polar residues" evidence="9">
    <location>
        <begin position="1229"/>
        <end position="1243"/>
    </location>
</feature>
<evidence type="ECO:0000256" key="3">
    <source>
        <dbReference type="ARBA" id="ARBA00022741"/>
    </source>
</evidence>
<evidence type="ECO:0000256" key="1">
    <source>
        <dbReference type="ARBA" id="ARBA00004123"/>
    </source>
</evidence>
<name>A0A9D4SLC9_DERFA</name>
<comment type="caution">
    <text evidence="13">The sequence shown here is derived from an EMBL/GenBank/DDBJ whole genome shotgun (WGS) entry which is preliminary data.</text>
</comment>
<dbReference type="PANTHER" id="PTHR45797:SF3">
    <property type="entry name" value="TRANSCRIPTIONAL REGULATOR ATRX HOMOLOG"/>
    <property type="match status" value="1"/>
</dbReference>
<keyword evidence="10" id="KW-0812">Transmembrane</keyword>
<gene>
    <name evidence="13" type="ORF">HUG17_2167</name>
</gene>
<accession>A0A9D4SLC9</accession>
<evidence type="ECO:0000256" key="6">
    <source>
        <dbReference type="ARBA" id="ARBA00022840"/>
    </source>
</evidence>